<feature type="transmembrane region" description="Helical" evidence="1">
    <location>
        <begin position="12"/>
        <end position="39"/>
    </location>
</feature>
<evidence type="ECO:0000313" key="2">
    <source>
        <dbReference type="EMBL" id="OAT18358.1"/>
    </source>
</evidence>
<dbReference type="PATRIC" id="fig|1354253.4.peg.3326"/>
<keyword evidence="1" id="KW-0472">Membrane</keyword>
<comment type="caution">
    <text evidence="2">The sequence shown here is derived from an EMBL/GenBank/DDBJ whole genome shotgun (WGS) entry which is preliminary data.</text>
</comment>
<proteinExistence type="predicted"/>
<sequence>MVLMLLITRGKNIILPLFDCCCLAIVSLEMVCVLTVALFPDMDSYS</sequence>
<organism evidence="2 3">
    <name type="scientific">Buttiauxella gaviniae ATCC 51604</name>
    <dbReference type="NCBI Taxonomy" id="1354253"/>
    <lineage>
        <taxon>Bacteria</taxon>
        <taxon>Pseudomonadati</taxon>
        <taxon>Pseudomonadota</taxon>
        <taxon>Gammaproteobacteria</taxon>
        <taxon>Enterobacterales</taxon>
        <taxon>Enterobacteriaceae</taxon>
        <taxon>Buttiauxella</taxon>
    </lineage>
</organism>
<gene>
    <name evidence="2" type="ORF">M977_03273</name>
</gene>
<accession>A0A1B7HRR0</accession>
<evidence type="ECO:0000313" key="3">
    <source>
        <dbReference type="Proteomes" id="UP000078504"/>
    </source>
</evidence>
<protein>
    <submittedName>
        <fullName evidence="2">Uncharacterized protein</fullName>
    </submittedName>
</protein>
<reference evidence="2 3" key="1">
    <citation type="submission" date="2016-04" db="EMBL/GenBank/DDBJ databases">
        <title>ATOL: Assembling a taxonomically balanced genome-scale reconstruction of the evolutionary history of the Enterobacteriaceae.</title>
        <authorList>
            <person name="Plunkett G.III."/>
            <person name="Neeno-Eckwall E.C."/>
            <person name="Glasner J.D."/>
            <person name="Perna N.T."/>
        </authorList>
    </citation>
    <scope>NUCLEOTIDE SEQUENCE [LARGE SCALE GENOMIC DNA]</scope>
    <source>
        <strain evidence="2 3">ATCC 51604</strain>
    </source>
</reference>
<evidence type="ECO:0000256" key="1">
    <source>
        <dbReference type="SAM" id="Phobius"/>
    </source>
</evidence>
<name>A0A1B7HRR0_9ENTR</name>
<dbReference type="Proteomes" id="UP000078504">
    <property type="component" value="Unassembled WGS sequence"/>
</dbReference>
<dbReference type="AlphaFoldDB" id="A0A1B7HRR0"/>
<keyword evidence="1" id="KW-0812">Transmembrane</keyword>
<keyword evidence="1" id="KW-1133">Transmembrane helix</keyword>
<dbReference type="EMBL" id="LXEP01000031">
    <property type="protein sequence ID" value="OAT18358.1"/>
    <property type="molecule type" value="Genomic_DNA"/>
</dbReference>